<evidence type="ECO:0000256" key="1">
    <source>
        <dbReference type="ARBA" id="ARBA00008056"/>
    </source>
</evidence>
<evidence type="ECO:0000313" key="5">
    <source>
        <dbReference type="Proteomes" id="UP000664534"/>
    </source>
</evidence>
<dbReference type="InterPro" id="IPR050231">
    <property type="entry name" value="Iron_ascorbate_oxido_reductase"/>
</dbReference>
<comment type="caution">
    <text evidence="4">The sequence shown here is derived from an EMBL/GenBank/DDBJ whole genome shotgun (WGS) entry which is preliminary data.</text>
</comment>
<dbReference type="GO" id="GO:0044283">
    <property type="term" value="P:small molecule biosynthetic process"/>
    <property type="evidence" value="ECO:0007669"/>
    <property type="project" value="UniProtKB-ARBA"/>
</dbReference>
<protein>
    <recommendedName>
        <fullName evidence="3">Fe2OG dioxygenase domain-containing protein</fullName>
    </recommendedName>
</protein>
<dbReference type="PANTHER" id="PTHR47990">
    <property type="entry name" value="2-OXOGLUTARATE (2OG) AND FE(II)-DEPENDENT OXYGENASE SUPERFAMILY PROTEIN-RELATED"/>
    <property type="match status" value="1"/>
</dbReference>
<evidence type="ECO:0000313" key="4">
    <source>
        <dbReference type="EMBL" id="CAF9904505.1"/>
    </source>
</evidence>
<comment type="similarity">
    <text evidence="1 2">Belongs to the iron/ascorbate-dependent oxidoreductase family.</text>
</comment>
<dbReference type="GO" id="GO:0046872">
    <property type="term" value="F:metal ion binding"/>
    <property type="evidence" value="ECO:0007669"/>
    <property type="project" value="UniProtKB-KW"/>
</dbReference>
<dbReference type="InterPro" id="IPR005123">
    <property type="entry name" value="Oxoglu/Fe-dep_dioxygenase_dom"/>
</dbReference>
<name>A0A8H3I5W8_9LECA</name>
<dbReference type="Pfam" id="PF14226">
    <property type="entry name" value="DIOX_N"/>
    <property type="match status" value="1"/>
</dbReference>
<proteinExistence type="inferred from homology"/>
<evidence type="ECO:0000256" key="2">
    <source>
        <dbReference type="RuleBase" id="RU003682"/>
    </source>
</evidence>
<feature type="domain" description="Fe2OG dioxygenase" evidence="3">
    <location>
        <begin position="173"/>
        <end position="280"/>
    </location>
</feature>
<reference evidence="4" key="1">
    <citation type="submission" date="2021-03" db="EMBL/GenBank/DDBJ databases">
        <authorList>
            <person name="Tagirdzhanova G."/>
        </authorList>
    </citation>
    <scope>NUCLEOTIDE SEQUENCE</scope>
</reference>
<dbReference type="SUPFAM" id="SSF51197">
    <property type="entry name" value="Clavaminate synthase-like"/>
    <property type="match status" value="1"/>
</dbReference>
<dbReference type="Proteomes" id="UP000664534">
    <property type="component" value="Unassembled WGS sequence"/>
</dbReference>
<dbReference type="PROSITE" id="PS51471">
    <property type="entry name" value="FE2OG_OXY"/>
    <property type="match status" value="1"/>
</dbReference>
<dbReference type="Pfam" id="PF03171">
    <property type="entry name" value="2OG-FeII_Oxy"/>
    <property type="match status" value="1"/>
</dbReference>
<keyword evidence="2" id="KW-0408">Iron</keyword>
<keyword evidence="2" id="KW-0479">Metal-binding</keyword>
<dbReference type="GO" id="GO:0016491">
    <property type="term" value="F:oxidoreductase activity"/>
    <property type="evidence" value="ECO:0007669"/>
    <property type="project" value="UniProtKB-KW"/>
</dbReference>
<dbReference type="PRINTS" id="PR00682">
    <property type="entry name" value="IPNSYNTHASE"/>
</dbReference>
<dbReference type="AlphaFoldDB" id="A0A8H3I5W8"/>
<organism evidence="4 5">
    <name type="scientific">Imshaugia aleurites</name>
    <dbReference type="NCBI Taxonomy" id="172621"/>
    <lineage>
        <taxon>Eukaryota</taxon>
        <taxon>Fungi</taxon>
        <taxon>Dikarya</taxon>
        <taxon>Ascomycota</taxon>
        <taxon>Pezizomycotina</taxon>
        <taxon>Lecanoromycetes</taxon>
        <taxon>OSLEUM clade</taxon>
        <taxon>Lecanoromycetidae</taxon>
        <taxon>Lecanorales</taxon>
        <taxon>Lecanorineae</taxon>
        <taxon>Parmeliaceae</taxon>
        <taxon>Imshaugia</taxon>
    </lineage>
</organism>
<dbReference type="InterPro" id="IPR044861">
    <property type="entry name" value="IPNS-like_FE2OG_OXY"/>
</dbReference>
<sequence>MVAPVAVAVPVIDISGYLAGDAQAKDRVVGEFRNACEDQGFLQVVGHSVPADLQSRHLACLAEFFALPAEEKEKVAQSKSKCHRGYEHIGGQKLDELDEDVTADQKESFSVRRDRPLGRFLQGPNQWPENPPQFKEVYTEYYDSVHELSMKLFRVMALSLGLNEKYFDDFGSDPDGLCLCRSHHYPPTPPDTAGRTRGIGAHTDFGAMTLLLQDVVGGLEVLHKRTGTWHAVVPIEGAYVVNIGDLMQRWTNNRYRSTMHRVISPSNGKDRYSCAFFNEGVLDRMIECIPTCLRPGDEPLYEPLKVEDHLIKRYRQSYWAAGTELE</sequence>
<dbReference type="EMBL" id="CAJPDT010000001">
    <property type="protein sequence ID" value="CAF9904505.1"/>
    <property type="molecule type" value="Genomic_DNA"/>
</dbReference>
<keyword evidence="2" id="KW-0560">Oxidoreductase</keyword>
<keyword evidence="5" id="KW-1185">Reference proteome</keyword>
<evidence type="ECO:0000259" key="3">
    <source>
        <dbReference type="PROSITE" id="PS51471"/>
    </source>
</evidence>
<dbReference type="OrthoDB" id="288590at2759"/>
<dbReference type="InterPro" id="IPR027443">
    <property type="entry name" value="IPNS-like_sf"/>
</dbReference>
<accession>A0A8H3I5W8</accession>
<dbReference type="InterPro" id="IPR026992">
    <property type="entry name" value="DIOX_N"/>
</dbReference>
<gene>
    <name evidence="4" type="ORF">IMSHALPRED_000088</name>
</gene>
<dbReference type="Gene3D" id="2.60.120.330">
    <property type="entry name" value="B-lactam Antibiotic, Isopenicillin N Synthase, Chain"/>
    <property type="match status" value="1"/>
</dbReference>